<feature type="coiled-coil region" evidence="1">
    <location>
        <begin position="249"/>
        <end position="276"/>
    </location>
</feature>
<dbReference type="PANTHER" id="PTHR33055">
    <property type="entry name" value="TRANSPOSASE FOR INSERTION SEQUENCE ELEMENT IS1111A"/>
    <property type="match status" value="1"/>
</dbReference>
<keyword evidence="1" id="KW-0175">Coiled coil</keyword>
<dbReference type="InterPro" id="IPR047650">
    <property type="entry name" value="Transpos_IS110"/>
</dbReference>
<reference evidence="5" key="1">
    <citation type="journal article" date="2019" name="Int. J. Syst. Evol. Microbiol.">
        <title>The Global Catalogue of Microorganisms (GCM) 10K type strain sequencing project: providing services to taxonomists for standard genome sequencing and annotation.</title>
        <authorList>
            <consortium name="The Broad Institute Genomics Platform"/>
            <consortium name="The Broad Institute Genome Sequencing Center for Infectious Disease"/>
            <person name="Wu L."/>
            <person name="Ma J."/>
        </authorList>
    </citation>
    <scope>NUCLEOTIDE SEQUENCE [LARGE SCALE GENOMIC DNA]</scope>
    <source>
        <strain evidence="5">CGMCC 1.3240</strain>
    </source>
</reference>
<evidence type="ECO:0000259" key="2">
    <source>
        <dbReference type="Pfam" id="PF01548"/>
    </source>
</evidence>
<comment type="caution">
    <text evidence="4">The sequence shown here is derived from an EMBL/GenBank/DDBJ whole genome shotgun (WGS) entry which is preliminary data.</text>
</comment>
<gene>
    <name evidence="4" type="ORF">ACFPYJ_14980</name>
</gene>
<dbReference type="InterPro" id="IPR002525">
    <property type="entry name" value="Transp_IS110-like_N"/>
</dbReference>
<feature type="domain" description="Transposase IS110-like N-terminal" evidence="2">
    <location>
        <begin position="5"/>
        <end position="163"/>
    </location>
</feature>
<accession>A0ABW0VX28</accession>
<evidence type="ECO:0000259" key="3">
    <source>
        <dbReference type="Pfam" id="PF02371"/>
    </source>
</evidence>
<evidence type="ECO:0000313" key="4">
    <source>
        <dbReference type="EMBL" id="MFC5650407.1"/>
    </source>
</evidence>
<feature type="domain" description="Transposase IS116/IS110/IS902 C-terminal" evidence="3">
    <location>
        <begin position="274"/>
        <end position="361"/>
    </location>
</feature>
<dbReference type="EMBL" id="JBHSOW010000052">
    <property type="protein sequence ID" value="MFC5650407.1"/>
    <property type="molecule type" value="Genomic_DNA"/>
</dbReference>
<evidence type="ECO:0000256" key="1">
    <source>
        <dbReference type="SAM" id="Coils"/>
    </source>
</evidence>
<dbReference type="InterPro" id="IPR003346">
    <property type="entry name" value="Transposase_20"/>
</dbReference>
<dbReference type="RefSeq" id="WP_379188961.1">
    <property type="nucleotide sequence ID" value="NZ_JBHSOW010000052.1"/>
</dbReference>
<sequence length="400" mass="45106">MNPVIGLDISKGKSDGQVFLDKGQPFGHPFCFQHNQDGLMQFLDVITKVQIKAEKAPIVILESTGHYHQAVIQYLEEHGILFLVVNPLISHQAKKSSLRKVKTDAIDAFRLCELYYKEEFEDHKQRGVQLLNLRHLTRQSDSLTQMYVQVKLQFQAVLDQVFPDYRGIFGDLYSRVSLQLLKQFTTPTAFLVAGEANIAHAIACLCPSRSDRWADEKAILIMAAAANNPFQKVNYSSHLISLALYIDLLLQYQEHLSHLRSQIDALAEEIEAYQIIQSIPGIGGKIAATILSEIGEIHRFNHAKKLVAFAGIDPSVYASGKFTATTNRITKRGSKKLRHALYLAVLCGLRKTGSKRLREFYDKKRESGKPYRVALIACVNKLLHWIYALLVKQGSFVDLA</sequence>
<keyword evidence="5" id="KW-1185">Reference proteome</keyword>
<dbReference type="PANTHER" id="PTHR33055:SF13">
    <property type="entry name" value="TRANSPOSASE"/>
    <property type="match status" value="1"/>
</dbReference>
<name>A0ABW0VX28_9BACL</name>
<protein>
    <submittedName>
        <fullName evidence="4">IS110 family transposase</fullName>
    </submittedName>
</protein>
<dbReference type="Pfam" id="PF01548">
    <property type="entry name" value="DEDD_Tnp_IS110"/>
    <property type="match status" value="1"/>
</dbReference>
<evidence type="ECO:0000313" key="5">
    <source>
        <dbReference type="Proteomes" id="UP001596047"/>
    </source>
</evidence>
<dbReference type="Pfam" id="PF02371">
    <property type="entry name" value="Transposase_20"/>
    <property type="match status" value="1"/>
</dbReference>
<organism evidence="4 5">
    <name type="scientific">Paenibacillus solisilvae</name>
    <dbReference type="NCBI Taxonomy" id="2486751"/>
    <lineage>
        <taxon>Bacteria</taxon>
        <taxon>Bacillati</taxon>
        <taxon>Bacillota</taxon>
        <taxon>Bacilli</taxon>
        <taxon>Bacillales</taxon>
        <taxon>Paenibacillaceae</taxon>
        <taxon>Paenibacillus</taxon>
    </lineage>
</organism>
<dbReference type="NCBIfam" id="NF033542">
    <property type="entry name" value="transpos_IS110"/>
    <property type="match status" value="1"/>
</dbReference>
<proteinExistence type="predicted"/>
<dbReference type="Proteomes" id="UP001596047">
    <property type="component" value="Unassembled WGS sequence"/>
</dbReference>